<feature type="compositionally biased region" description="Basic and acidic residues" evidence="2">
    <location>
        <begin position="556"/>
        <end position="567"/>
    </location>
</feature>
<dbReference type="OrthoDB" id="428895at2759"/>
<dbReference type="Gene3D" id="1.20.58.1070">
    <property type="match status" value="1"/>
</dbReference>
<feature type="compositionally biased region" description="Acidic residues" evidence="2">
    <location>
        <begin position="394"/>
        <end position="404"/>
    </location>
</feature>
<feature type="compositionally biased region" description="Basic and acidic residues" evidence="2">
    <location>
        <begin position="87"/>
        <end position="99"/>
    </location>
</feature>
<dbReference type="STRING" id="1460663.A0A177CIU7"/>
<feature type="region of interest" description="Disordered" evidence="2">
    <location>
        <begin position="341"/>
        <end position="592"/>
    </location>
</feature>
<gene>
    <name evidence="3" type="ORF">CC84DRAFT_1257981</name>
</gene>
<feature type="compositionally biased region" description="Basic and acidic residues" evidence="2">
    <location>
        <begin position="648"/>
        <end position="670"/>
    </location>
</feature>
<accession>A0A177CIU7</accession>
<dbReference type="Pfam" id="PF04938">
    <property type="entry name" value="SIP1"/>
    <property type="match status" value="1"/>
</dbReference>
<protein>
    <submittedName>
        <fullName evidence="3">Uncharacterized protein</fullName>
    </submittedName>
</protein>
<dbReference type="GO" id="GO:0016740">
    <property type="term" value="F:transferase activity"/>
    <property type="evidence" value="ECO:0007669"/>
    <property type="project" value="UniProtKB-KW"/>
</dbReference>
<proteinExistence type="predicted"/>
<dbReference type="GeneID" id="28768270"/>
<dbReference type="EMBL" id="KV441551">
    <property type="protein sequence ID" value="OAG06707.1"/>
    <property type="molecule type" value="Genomic_DNA"/>
</dbReference>
<dbReference type="GO" id="GO:0000387">
    <property type="term" value="P:spliceosomal snRNP assembly"/>
    <property type="evidence" value="ECO:0007669"/>
    <property type="project" value="InterPro"/>
</dbReference>
<reference evidence="3 4" key="1">
    <citation type="submission" date="2016-05" db="EMBL/GenBank/DDBJ databases">
        <title>Comparative analysis of secretome profiles of manganese(II)-oxidizing ascomycete fungi.</title>
        <authorList>
            <consortium name="DOE Joint Genome Institute"/>
            <person name="Zeiner C.A."/>
            <person name="Purvine S.O."/>
            <person name="Zink E.M."/>
            <person name="Wu S."/>
            <person name="Pasa-Tolic L."/>
            <person name="Chaput D.L."/>
            <person name="Haridas S."/>
            <person name="Grigoriev I.V."/>
            <person name="Santelli C.M."/>
            <person name="Hansel C.M."/>
        </authorList>
    </citation>
    <scope>NUCLEOTIDE SEQUENCE [LARGE SCALE GENOMIC DNA]</scope>
    <source>
        <strain evidence="3 4">AP3s5-JAC2a</strain>
    </source>
</reference>
<feature type="compositionally biased region" description="Acidic residues" evidence="2">
    <location>
        <begin position="345"/>
        <end position="373"/>
    </location>
</feature>
<feature type="region of interest" description="Disordered" evidence="2">
    <location>
        <begin position="633"/>
        <end position="670"/>
    </location>
</feature>
<dbReference type="RefSeq" id="XP_018037072.1">
    <property type="nucleotide sequence ID" value="XM_018184784.1"/>
</dbReference>
<evidence type="ECO:0000313" key="4">
    <source>
        <dbReference type="Proteomes" id="UP000077069"/>
    </source>
</evidence>
<evidence type="ECO:0000313" key="3">
    <source>
        <dbReference type="EMBL" id="OAG06707.1"/>
    </source>
</evidence>
<name>A0A177CIU7_9PLEO</name>
<feature type="compositionally biased region" description="Acidic residues" evidence="2">
    <location>
        <begin position="108"/>
        <end position="117"/>
    </location>
</feature>
<evidence type="ECO:0000256" key="1">
    <source>
        <dbReference type="ARBA" id="ARBA00022679"/>
    </source>
</evidence>
<feature type="region of interest" description="Disordered" evidence="2">
    <location>
        <begin position="24"/>
        <end position="117"/>
    </location>
</feature>
<keyword evidence="4" id="KW-1185">Reference proteome</keyword>
<dbReference type="Pfam" id="PF14377">
    <property type="entry name" value="UBM"/>
    <property type="match status" value="1"/>
</dbReference>
<feature type="compositionally biased region" description="Low complexity" evidence="2">
    <location>
        <begin position="540"/>
        <end position="555"/>
    </location>
</feature>
<feature type="compositionally biased region" description="Basic and acidic residues" evidence="2">
    <location>
        <begin position="60"/>
        <end position="76"/>
    </location>
</feature>
<keyword evidence="1" id="KW-0808">Transferase</keyword>
<evidence type="ECO:0000256" key="2">
    <source>
        <dbReference type="SAM" id="MobiDB-lite"/>
    </source>
</evidence>
<organism evidence="3 4">
    <name type="scientific">Paraphaeosphaeria sporulosa</name>
    <dbReference type="NCBI Taxonomy" id="1460663"/>
    <lineage>
        <taxon>Eukaryota</taxon>
        <taxon>Fungi</taxon>
        <taxon>Dikarya</taxon>
        <taxon>Ascomycota</taxon>
        <taxon>Pezizomycotina</taxon>
        <taxon>Dothideomycetes</taxon>
        <taxon>Pleosporomycetidae</taxon>
        <taxon>Pleosporales</taxon>
        <taxon>Massarineae</taxon>
        <taxon>Didymosphaeriaceae</taxon>
        <taxon>Paraphaeosphaeria</taxon>
    </lineage>
</organism>
<sequence>MPGTMPQSGVNLAVTEDGAAYNRLRRPDNYLESLTAQHPLKSEIPPAKRKFEAVAAADLDGDKTPYTKRSRADDAPRAASSPGRALSDTRRVKRPEKENGMQTMFPGLDDDSASDADDTTREALAYLRSVRSEASTIPTLLVAPSQAPKNGDRDRPTYNDGTGELRVRFHEGTWVAVDDEADGEYYDEDDEWAQYHDIDPQAAYYKSLLGRYKALRNTLANADPRELAALVKADPDKYANVRVPYYKSDWRYAFDNKYPTPALVAQLDDKGLYRALEYVSEVLIIGDTISKQKSCWIWTLLALTGDSGTLDYYKVGRIRELGHKAGQLSIRLRSGERRDAYRLEGEDDAEEWEVEGEDDDEDEDHSEMEVDEGNEARETSFAPKEQRQRVEDGEVHEDDDEYEPPLDLGGQFDGAAERQTQSHSAQSTHKGHKDDMSSSEDEGEVKDDDPEEEDTPADLEAARARLLAQLGDNLVTDSIPDRKVPAHQLKGKQLAHKEPRTSGSHRHNGKRCNDPSCKMTKARQEAHRRAALRATQGAKTNGSNSTSPSQSSQAKKPAEKIQREEVQSKAQTKCSHEEALAEARKQAAAMPENTDPATFLASLNPELRRAVLADQDEAYLAELPPEIIAEARDYSGQNGGMNGVAEQQSERDSSSDSEKGDHTKEKRKAEVDMDLNTKVTIDMILTVVGECYGQRDLLRYREMCTINRKLQSQAQTSSLQPKMKSFAAIFALALAASAASIPDTLAPRADLAICNAKKGESCPGSGAFACENNGGHSVQSPPPLSLSPSIFP</sequence>
<feature type="compositionally biased region" description="Basic and acidic residues" evidence="2">
    <location>
        <begin position="574"/>
        <end position="585"/>
    </location>
</feature>
<feature type="compositionally biased region" description="Polar residues" evidence="2">
    <location>
        <begin position="418"/>
        <end position="428"/>
    </location>
</feature>
<dbReference type="AlphaFoldDB" id="A0A177CIU7"/>
<dbReference type="InParanoid" id="A0A177CIU7"/>
<feature type="compositionally biased region" description="Basic and acidic residues" evidence="2">
    <location>
        <begin position="374"/>
        <end position="393"/>
    </location>
</feature>
<feature type="compositionally biased region" description="Acidic residues" evidence="2">
    <location>
        <begin position="437"/>
        <end position="457"/>
    </location>
</feature>
<dbReference type="InterPro" id="IPR035426">
    <property type="entry name" value="Gemin2/Brr1"/>
</dbReference>
<dbReference type="InterPro" id="IPR025527">
    <property type="entry name" value="HUWE1/Rev1_UBM"/>
</dbReference>
<dbReference type="Proteomes" id="UP000077069">
    <property type="component" value="Unassembled WGS sequence"/>
</dbReference>